<proteinExistence type="predicted"/>
<dbReference type="Gene3D" id="1.20.1270.10">
    <property type="match status" value="1"/>
</dbReference>
<accession>A0A699IGF4</accession>
<reference evidence="3" key="1">
    <citation type="journal article" date="2019" name="Sci. Rep.">
        <title>Draft genome of Tanacetum cinerariifolium, the natural source of mosquito coil.</title>
        <authorList>
            <person name="Yamashiro T."/>
            <person name="Shiraishi A."/>
            <person name="Satake H."/>
            <person name="Nakayama K."/>
        </authorList>
    </citation>
    <scope>NUCLEOTIDE SEQUENCE</scope>
</reference>
<dbReference type="SUPFAM" id="SSF100920">
    <property type="entry name" value="Heat shock protein 70kD (HSP70), peptide-binding domain"/>
    <property type="match status" value="1"/>
</dbReference>
<dbReference type="EMBL" id="BKCJ010297639">
    <property type="protein sequence ID" value="GEZ59012.1"/>
    <property type="molecule type" value="Genomic_DNA"/>
</dbReference>
<dbReference type="InterPro" id="IPR029047">
    <property type="entry name" value="HSP70_peptide-bd_sf"/>
</dbReference>
<evidence type="ECO:0000256" key="2">
    <source>
        <dbReference type="ARBA" id="ARBA00022840"/>
    </source>
</evidence>
<organism evidence="3">
    <name type="scientific">Tanacetum cinerariifolium</name>
    <name type="common">Dalmatian daisy</name>
    <name type="synonym">Chrysanthemum cinerariifolium</name>
    <dbReference type="NCBI Taxonomy" id="118510"/>
    <lineage>
        <taxon>Eukaryota</taxon>
        <taxon>Viridiplantae</taxon>
        <taxon>Streptophyta</taxon>
        <taxon>Embryophyta</taxon>
        <taxon>Tracheophyta</taxon>
        <taxon>Spermatophyta</taxon>
        <taxon>Magnoliopsida</taxon>
        <taxon>eudicotyledons</taxon>
        <taxon>Gunneridae</taxon>
        <taxon>Pentapetalae</taxon>
        <taxon>asterids</taxon>
        <taxon>campanulids</taxon>
        <taxon>Asterales</taxon>
        <taxon>Asteraceae</taxon>
        <taxon>Asteroideae</taxon>
        <taxon>Anthemideae</taxon>
        <taxon>Anthemidinae</taxon>
        <taxon>Tanacetum</taxon>
    </lineage>
</organism>
<dbReference type="GO" id="GO:0005524">
    <property type="term" value="F:ATP binding"/>
    <property type="evidence" value="ECO:0007669"/>
    <property type="project" value="UniProtKB-KW"/>
</dbReference>
<dbReference type="Gene3D" id="2.60.34.10">
    <property type="entry name" value="Substrate Binding Domain Of DNAk, Chain A, domain 1"/>
    <property type="match status" value="1"/>
</dbReference>
<comment type="caution">
    <text evidence="3">The sequence shown here is derived from an EMBL/GenBank/DDBJ whole genome shotgun (WGS) entry which is preliminary data.</text>
</comment>
<protein>
    <submittedName>
        <fullName evidence="3">Heat shock cognate 70 kDa protein 2-like</fullName>
    </submittedName>
</protein>
<dbReference type="InterPro" id="IPR029048">
    <property type="entry name" value="HSP70_C_sf"/>
</dbReference>
<dbReference type="SUPFAM" id="SSF100934">
    <property type="entry name" value="Heat shock protein 70kD (HSP70), C-terminal subdomain"/>
    <property type="match status" value="1"/>
</dbReference>
<evidence type="ECO:0000313" key="3">
    <source>
        <dbReference type="EMBL" id="GEZ59012.1"/>
    </source>
</evidence>
<gene>
    <name evidence="3" type="ORF">Tci_530985</name>
</gene>
<keyword evidence="1" id="KW-0547">Nucleotide-binding</keyword>
<dbReference type="GO" id="GO:0140662">
    <property type="term" value="F:ATP-dependent protein folding chaperone"/>
    <property type="evidence" value="ECO:0007669"/>
    <property type="project" value="InterPro"/>
</dbReference>
<keyword evidence="3" id="KW-0346">Stress response</keyword>
<keyword evidence="2" id="KW-0067">ATP-binding</keyword>
<sequence length="140" mass="16313">MAIDDTKITNKNINITITNIKGRLLKKDIKRMAQKAKKYKAEDEEHEKKAKAKNALEKYVYDLSNAIIVAVDETMKWLNLNQLEDAEEFEYKMKELMVFARDSLIKPITETKYNVSKIIFDPNKRIKFYSFSSAFAALPI</sequence>
<evidence type="ECO:0000256" key="1">
    <source>
        <dbReference type="ARBA" id="ARBA00022741"/>
    </source>
</evidence>
<name>A0A699IGF4_TANCI</name>
<dbReference type="InterPro" id="IPR013126">
    <property type="entry name" value="Hsp_70_fam"/>
</dbReference>
<dbReference type="AlphaFoldDB" id="A0A699IGF4"/>
<dbReference type="Pfam" id="PF00012">
    <property type="entry name" value="HSP70"/>
    <property type="match status" value="1"/>
</dbReference>